<sequence>MAKTINIKTLLGKLGPLLALVVLSVVLSIASPNFLTINNVMNILRQTAVNGLISSGMLVVLITAGIDLSVGANAVLCACVMGMFLDKFGVTNPIILLLACILTGTLIGCINGLLLTKLHLPHPFVSTLGMKNVLCGLALFVVSTKTISGFSSSITWLGSANILKSGSFSGLPIAFIAMLLIFVIFHLLLNYTALGRTIYCVGGNPEATRLSGINTDNILIFVYSLSGFVCAIAGIVIVGRSGVANPSSAISPYDTDAIAACIIGGASFMGGKGTIWGTLIGALIISIIRNGLTLLNAASDMQYMVIGLVIIAAVFIDVTRNRMEAKARRLAGK</sequence>
<keyword evidence="4" id="KW-0997">Cell inner membrane</keyword>
<dbReference type="InterPro" id="IPR001851">
    <property type="entry name" value="ABC_transp_permease"/>
</dbReference>
<evidence type="ECO:0000256" key="2">
    <source>
        <dbReference type="ARBA" id="ARBA00022448"/>
    </source>
</evidence>
<protein>
    <submittedName>
        <fullName evidence="9">Monosaccharide ABC transporter membrane protein (CUT2 family)</fullName>
    </submittedName>
</protein>
<evidence type="ECO:0000256" key="1">
    <source>
        <dbReference type="ARBA" id="ARBA00004651"/>
    </source>
</evidence>
<dbReference type="PANTHER" id="PTHR32196:SF21">
    <property type="entry name" value="ABC TRANSPORTER PERMEASE PROTEIN YPHD-RELATED"/>
    <property type="match status" value="1"/>
</dbReference>
<dbReference type="EMBL" id="QICS01000002">
    <property type="protein sequence ID" value="PXV93443.1"/>
    <property type="molecule type" value="Genomic_DNA"/>
</dbReference>
<dbReference type="GO" id="GO:0005886">
    <property type="term" value="C:plasma membrane"/>
    <property type="evidence" value="ECO:0007669"/>
    <property type="project" value="UniProtKB-SubCell"/>
</dbReference>
<dbReference type="PANTHER" id="PTHR32196">
    <property type="entry name" value="ABC TRANSPORTER PERMEASE PROTEIN YPHD-RELATED-RELATED"/>
    <property type="match status" value="1"/>
</dbReference>
<evidence type="ECO:0000256" key="8">
    <source>
        <dbReference type="SAM" id="Phobius"/>
    </source>
</evidence>
<keyword evidence="5 8" id="KW-0812">Transmembrane</keyword>
<feature type="transmembrane region" description="Helical" evidence="8">
    <location>
        <begin position="94"/>
        <end position="116"/>
    </location>
</feature>
<dbReference type="Proteomes" id="UP000247523">
    <property type="component" value="Unassembled WGS sequence"/>
</dbReference>
<comment type="caution">
    <text evidence="9">The sequence shown here is derived from an EMBL/GenBank/DDBJ whole genome shotgun (WGS) entry which is preliminary data.</text>
</comment>
<keyword evidence="3" id="KW-1003">Cell membrane</keyword>
<feature type="transmembrane region" description="Helical" evidence="8">
    <location>
        <begin position="275"/>
        <end position="295"/>
    </location>
</feature>
<feature type="transmembrane region" description="Helical" evidence="8">
    <location>
        <begin position="301"/>
        <end position="319"/>
    </location>
</feature>
<evidence type="ECO:0000313" key="9">
    <source>
        <dbReference type="EMBL" id="PXV93443.1"/>
    </source>
</evidence>
<feature type="transmembrane region" description="Helical" evidence="8">
    <location>
        <begin position="218"/>
        <end position="238"/>
    </location>
</feature>
<feature type="transmembrane region" description="Helical" evidence="8">
    <location>
        <begin position="52"/>
        <end position="85"/>
    </location>
</feature>
<evidence type="ECO:0000256" key="7">
    <source>
        <dbReference type="ARBA" id="ARBA00023136"/>
    </source>
</evidence>
<organism evidence="9 10">
    <name type="scientific">Lachnotalea glycerini</name>
    <dbReference type="NCBI Taxonomy" id="1763509"/>
    <lineage>
        <taxon>Bacteria</taxon>
        <taxon>Bacillati</taxon>
        <taxon>Bacillota</taxon>
        <taxon>Clostridia</taxon>
        <taxon>Lachnospirales</taxon>
        <taxon>Lachnospiraceae</taxon>
        <taxon>Lachnotalea</taxon>
    </lineage>
</organism>
<evidence type="ECO:0000256" key="6">
    <source>
        <dbReference type="ARBA" id="ARBA00022989"/>
    </source>
</evidence>
<dbReference type="RefSeq" id="WP_110290513.1">
    <property type="nucleotide sequence ID" value="NZ_QICS01000002.1"/>
</dbReference>
<dbReference type="GO" id="GO:0022857">
    <property type="term" value="F:transmembrane transporter activity"/>
    <property type="evidence" value="ECO:0007669"/>
    <property type="project" value="InterPro"/>
</dbReference>
<dbReference type="Pfam" id="PF02653">
    <property type="entry name" value="BPD_transp_2"/>
    <property type="match status" value="1"/>
</dbReference>
<dbReference type="CDD" id="cd06579">
    <property type="entry name" value="TM_PBP1_transp_AraH_like"/>
    <property type="match status" value="1"/>
</dbReference>
<feature type="transmembrane region" description="Helical" evidence="8">
    <location>
        <begin position="136"/>
        <end position="158"/>
    </location>
</feature>
<keyword evidence="7 8" id="KW-0472">Membrane</keyword>
<evidence type="ECO:0000313" key="10">
    <source>
        <dbReference type="Proteomes" id="UP000247523"/>
    </source>
</evidence>
<evidence type="ECO:0000256" key="4">
    <source>
        <dbReference type="ARBA" id="ARBA00022519"/>
    </source>
</evidence>
<gene>
    <name evidence="9" type="ORF">C8E03_102211</name>
</gene>
<evidence type="ECO:0000256" key="3">
    <source>
        <dbReference type="ARBA" id="ARBA00022475"/>
    </source>
</evidence>
<accession>A0A318EUP2</accession>
<reference evidence="9 10" key="1">
    <citation type="submission" date="2018-05" db="EMBL/GenBank/DDBJ databases">
        <title>Genomic Encyclopedia of Type Strains, Phase IV (KMG-IV): sequencing the most valuable type-strain genomes for metagenomic binning, comparative biology and taxonomic classification.</title>
        <authorList>
            <person name="Goeker M."/>
        </authorList>
    </citation>
    <scope>NUCLEOTIDE SEQUENCE [LARGE SCALE GENOMIC DNA]</scope>
    <source>
        <strain evidence="9 10">DSM 28816</strain>
    </source>
</reference>
<proteinExistence type="predicted"/>
<evidence type="ECO:0000256" key="5">
    <source>
        <dbReference type="ARBA" id="ARBA00022692"/>
    </source>
</evidence>
<name>A0A318EUP2_9FIRM</name>
<comment type="subcellular location">
    <subcellularLocation>
        <location evidence="1">Cell membrane</location>
        <topology evidence="1">Multi-pass membrane protein</topology>
    </subcellularLocation>
</comment>
<dbReference type="AlphaFoldDB" id="A0A318EUP2"/>
<keyword evidence="6 8" id="KW-1133">Transmembrane helix</keyword>
<feature type="transmembrane region" description="Helical" evidence="8">
    <location>
        <begin position="170"/>
        <end position="189"/>
    </location>
</feature>
<keyword evidence="2" id="KW-0813">Transport</keyword>